<dbReference type="InterPro" id="IPR002656">
    <property type="entry name" value="Acyl_transf_3_dom"/>
</dbReference>
<feature type="compositionally biased region" description="Low complexity" evidence="8">
    <location>
        <begin position="1"/>
        <end position="19"/>
    </location>
</feature>
<feature type="region of interest" description="Disordered" evidence="8">
    <location>
        <begin position="1"/>
        <end position="21"/>
    </location>
</feature>
<feature type="transmembrane region" description="Helical" evidence="9">
    <location>
        <begin position="90"/>
        <end position="111"/>
    </location>
</feature>
<name>A0A7H1BJH5_9ACTN</name>
<evidence type="ECO:0000256" key="3">
    <source>
        <dbReference type="ARBA" id="ARBA00022679"/>
    </source>
</evidence>
<evidence type="ECO:0000256" key="7">
    <source>
        <dbReference type="ARBA" id="ARBA00023315"/>
    </source>
</evidence>
<keyword evidence="4 9" id="KW-0812">Transmembrane</keyword>
<protein>
    <submittedName>
        <fullName evidence="12">Acyltransferase</fullName>
    </submittedName>
</protein>
<gene>
    <name evidence="12" type="ORF">IAG42_21975</name>
</gene>
<dbReference type="Pfam" id="PF01757">
    <property type="entry name" value="Acyl_transf_3"/>
    <property type="match status" value="1"/>
</dbReference>
<dbReference type="InterPro" id="IPR036514">
    <property type="entry name" value="SGNH_hydro_sf"/>
</dbReference>
<dbReference type="GO" id="GO:0005886">
    <property type="term" value="C:plasma membrane"/>
    <property type="evidence" value="ECO:0007669"/>
    <property type="project" value="UniProtKB-SubCell"/>
</dbReference>
<comment type="subcellular location">
    <subcellularLocation>
        <location evidence="1">Cell membrane</location>
        <topology evidence="1">Multi-pass membrane protein</topology>
    </subcellularLocation>
</comment>
<dbReference type="GO" id="GO:0016747">
    <property type="term" value="F:acyltransferase activity, transferring groups other than amino-acyl groups"/>
    <property type="evidence" value="ECO:0007669"/>
    <property type="project" value="InterPro"/>
</dbReference>
<feature type="transmembrane region" description="Helical" evidence="9">
    <location>
        <begin position="163"/>
        <end position="179"/>
    </location>
</feature>
<dbReference type="InterPro" id="IPR043968">
    <property type="entry name" value="SGNH"/>
</dbReference>
<dbReference type="KEGG" id="sxn:IAG42_21975"/>
<accession>A0A7H1BJH5</accession>
<evidence type="ECO:0000256" key="2">
    <source>
        <dbReference type="ARBA" id="ARBA00022475"/>
    </source>
</evidence>
<reference evidence="12 13" key="1">
    <citation type="submission" date="2020-09" db="EMBL/GenBank/DDBJ databases">
        <title>A novel species.</title>
        <authorList>
            <person name="Gao J."/>
        </authorList>
    </citation>
    <scope>NUCLEOTIDE SEQUENCE [LARGE SCALE GENOMIC DNA]</scope>
    <source>
        <strain evidence="12 13">CRXT-Y-14</strain>
    </source>
</reference>
<dbReference type="Pfam" id="PF19040">
    <property type="entry name" value="SGNH"/>
    <property type="match status" value="1"/>
</dbReference>
<keyword evidence="6 9" id="KW-0472">Membrane</keyword>
<feature type="transmembrane region" description="Helical" evidence="9">
    <location>
        <begin position="300"/>
        <end position="319"/>
    </location>
</feature>
<feature type="transmembrane region" description="Helical" evidence="9">
    <location>
        <begin position="273"/>
        <end position="294"/>
    </location>
</feature>
<dbReference type="Proteomes" id="UP000516428">
    <property type="component" value="Chromosome"/>
</dbReference>
<keyword evidence="3 12" id="KW-0808">Transferase</keyword>
<dbReference type="InterPro" id="IPR050879">
    <property type="entry name" value="Acyltransferase_3"/>
</dbReference>
<dbReference type="PANTHER" id="PTHR23028:SF53">
    <property type="entry name" value="ACYL_TRANSF_3 DOMAIN-CONTAINING PROTEIN"/>
    <property type="match status" value="1"/>
</dbReference>
<keyword evidence="13" id="KW-1185">Reference proteome</keyword>
<evidence type="ECO:0000256" key="8">
    <source>
        <dbReference type="SAM" id="MobiDB-lite"/>
    </source>
</evidence>
<evidence type="ECO:0000256" key="5">
    <source>
        <dbReference type="ARBA" id="ARBA00022989"/>
    </source>
</evidence>
<feature type="transmembrane region" description="Helical" evidence="9">
    <location>
        <begin position="50"/>
        <end position="70"/>
    </location>
</feature>
<dbReference type="GO" id="GO:0009103">
    <property type="term" value="P:lipopolysaccharide biosynthetic process"/>
    <property type="evidence" value="ECO:0007669"/>
    <property type="project" value="TreeGrafter"/>
</dbReference>
<keyword evidence="5 9" id="KW-1133">Transmembrane helix</keyword>
<evidence type="ECO:0000256" key="9">
    <source>
        <dbReference type="SAM" id="Phobius"/>
    </source>
</evidence>
<feature type="transmembrane region" description="Helical" evidence="9">
    <location>
        <begin position="409"/>
        <end position="431"/>
    </location>
</feature>
<organism evidence="12 13">
    <name type="scientific">Streptomyces xanthii</name>
    <dbReference type="NCBI Taxonomy" id="2768069"/>
    <lineage>
        <taxon>Bacteria</taxon>
        <taxon>Bacillati</taxon>
        <taxon>Actinomycetota</taxon>
        <taxon>Actinomycetes</taxon>
        <taxon>Kitasatosporales</taxon>
        <taxon>Streptomycetaceae</taxon>
        <taxon>Streptomyces</taxon>
    </lineage>
</organism>
<keyword evidence="7 12" id="KW-0012">Acyltransferase</keyword>
<feature type="transmembrane region" description="Helical" evidence="9">
    <location>
        <begin position="331"/>
        <end position="349"/>
    </location>
</feature>
<feature type="transmembrane region" description="Helical" evidence="9">
    <location>
        <begin position="369"/>
        <end position="389"/>
    </location>
</feature>
<evidence type="ECO:0000256" key="6">
    <source>
        <dbReference type="ARBA" id="ARBA00023136"/>
    </source>
</evidence>
<evidence type="ECO:0000259" key="11">
    <source>
        <dbReference type="Pfam" id="PF19040"/>
    </source>
</evidence>
<dbReference type="Gene3D" id="3.40.50.1110">
    <property type="entry name" value="SGNH hydrolase"/>
    <property type="match status" value="1"/>
</dbReference>
<proteinExistence type="predicted"/>
<evidence type="ECO:0000256" key="1">
    <source>
        <dbReference type="ARBA" id="ARBA00004651"/>
    </source>
</evidence>
<evidence type="ECO:0000259" key="10">
    <source>
        <dbReference type="Pfam" id="PF01757"/>
    </source>
</evidence>
<dbReference type="EMBL" id="CP061281">
    <property type="protein sequence ID" value="QNS08880.1"/>
    <property type="molecule type" value="Genomic_DNA"/>
</dbReference>
<evidence type="ECO:0000256" key="4">
    <source>
        <dbReference type="ARBA" id="ARBA00022692"/>
    </source>
</evidence>
<feature type="domain" description="SGNH" evidence="11">
    <location>
        <begin position="488"/>
        <end position="718"/>
    </location>
</feature>
<feature type="domain" description="Acyltransferase 3" evidence="10">
    <location>
        <begin position="24"/>
        <end position="386"/>
    </location>
</feature>
<keyword evidence="2" id="KW-1003">Cell membrane</keyword>
<dbReference type="PANTHER" id="PTHR23028">
    <property type="entry name" value="ACETYLTRANSFERASE"/>
    <property type="match status" value="1"/>
</dbReference>
<evidence type="ECO:0000313" key="13">
    <source>
        <dbReference type="Proteomes" id="UP000516428"/>
    </source>
</evidence>
<evidence type="ECO:0000313" key="12">
    <source>
        <dbReference type="EMBL" id="QNS08880.1"/>
    </source>
</evidence>
<dbReference type="AlphaFoldDB" id="A0A7H1BJH5"/>
<sequence>MPQTGPRRPSAPPGAASEPPGHRADIQGLRAVAVGLVVLAHAGVRQLSGGYVGVDVFFVISGFLITSLLVRELDRDGRVSIRRFYARRALRLLPASTLVGVAALAGAYLFLSKARFTEYMGDAVASGLYAVNLRLAASGTDYLRATAPPSPFQHFWSLAVEEQFYVVWPLVLTAVYALARTTARSRRTPARGPRPGTALAGTAPARGLRAGAALAGGTVLAASLALSVNTTGAAPSWAYFGTHTRAWELAAGALLALTLAPTRATRPARRLPAPLAGVLSWAGLAAIVGSALVFDDATPFPGHAALVPVTGTVLVLAGGSAPNRFGAELLLRRRLLTGIGGVSYGWYLWHWPLLVIVPVALGRPDAGVPARLAVCALGLGLAVLTLRLVENPVRFAAAFRGRPGPALTLGASLTAGTAAVALLAALVPPAIDSGRPAPRLAARLDAAPDPAAALADLLAAPNDDIPANLRPTLTRVKDRRSAVYRDGCHVNPGVTTVPGPCAYGDPASATTVVLFGDSHAAQWFPALERLARERHWRLVSLTKASCKTADVTIVNGGGPYTACDTWRARALDRIARLRPRLVIASSSESGDPVRPAAAGPVAQWTAGYTRTYRKLRATGARVVALQDTPWPASDAVDCASTHPLDLDRCASAPARAAKDPRKAAAVRAAARATGATLVDPRPWVCAPRVCPVLVADTLVYRDDGHLADAYARALAPVLGARLGPLPGTP</sequence>
<dbReference type="SUPFAM" id="SSF52266">
    <property type="entry name" value="SGNH hydrolase"/>
    <property type="match status" value="1"/>
</dbReference>